<accession>M5U4Z2</accession>
<dbReference type="Gene3D" id="1.20.1260.100">
    <property type="entry name" value="TspO/MBR protein"/>
    <property type="match status" value="1"/>
</dbReference>
<dbReference type="EMBL" id="ANOH01000399">
    <property type="protein sequence ID" value="EMI52926.1"/>
    <property type="molecule type" value="Genomic_DNA"/>
</dbReference>
<dbReference type="PANTHER" id="PTHR10057:SF0">
    <property type="entry name" value="TRANSLOCATOR PROTEIN"/>
    <property type="match status" value="1"/>
</dbReference>
<dbReference type="Proteomes" id="UP000011885">
    <property type="component" value="Unassembled WGS sequence"/>
</dbReference>
<comment type="similarity">
    <text evidence="2">Belongs to the TspO/BZRP family.</text>
</comment>
<dbReference type="GO" id="GO:0016020">
    <property type="term" value="C:membrane"/>
    <property type="evidence" value="ECO:0007669"/>
    <property type="project" value="UniProtKB-SubCell"/>
</dbReference>
<gene>
    <name evidence="7" type="ORF">RSSM_05653</name>
</gene>
<dbReference type="InterPro" id="IPR004307">
    <property type="entry name" value="TspO_MBR"/>
</dbReference>
<feature type="transmembrane region" description="Helical" evidence="6">
    <location>
        <begin position="51"/>
        <end position="69"/>
    </location>
</feature>
<protein>
    <submittedName>
        <fullName evidence="7">TspO/MBR-related protein</fullName>
    </submittedName>
</protein>
<dbReference type="CDD" id="cd15904">
    <property type="entry name" value="TSPO_MBR"/>
    <property type="match status" value="1"/>
</dbReference>
<evidence type="ECO:0000313" key="7">
    <source>
        <dbReference type="EMBL" id="EMI52926.1"/>
    </source>
</evidence>
<evidence type="ECO:0000256" key="4">
    <source>
        <dbReference type="ARBA" id="ARBA00022989"/>
    </source>
</evidence>
<dbReference type="FunFam" id="1.20.1260.100:FF:000001">
    <property type="entry name" value="translocator protein 2"/>
    <property type="match status" value="1"/>
</dbReference>
<proteinExistence type="inferred from homology"/>
<keyword evidence="4 6" id="KW-1133">Transmembrane helix</keyword>
<dbReference type="Pfam" id="PF03073">
    <property type="entry name" value="TspO_MBR"/>
    <property type="match status" value="1"/>
</dbReference>
<organism evidence="7 8">
    <name type="scientific">Rhodopirellula sallentina SM41</name>
    <dbReference type="NCBI Taxonomy" id="1263870"/>
    <lineage>
        <taxon>Bacteria</taxon>
        <taxon>Pseudomonadati</taxon>
        <taxon>Planctomycetota</taxon>
        <taxon>Planctomycetia</taxon>
        <taxon>Pirellulales</taxon>
        <taxon>Pirellulaceae</taxon>
        <taxon>Rhodopirellula</taxon>
    </lineage>
</organism>
<dbReference type="PANTHER" id="PTHR10057">
    <property type="entry name" value="PERIPHERAL-TYPE BENZODIAZEPINE RECEPTOR"/>
    <property type="match status" value="1"/>
</dbReference>
<feature type="transmembrane region" description="Helical" evidence="6">
    <location>
        <begin position="137"/>
        <end position="156"/>
    </location>
</feature>
<feature type="transmembrane region" description="Helical" evidence="6">
    <location>
        <begin position="81"/>
        <end position="101"/>
    </location>
</feature>
<reference evidence="7 8" key="1">
    <citation type="journal article" date="2013" name="Mar. Genomics">
        <title>Expression of sulfatases in Rhodopirellula baltica and the diversity of sulfatases in the genus Rhodopirellula.</title>
        <authorList>
            <person name="Wegner C.E."/>
            <person name="Richter-Heitmann T."/>
            <person name="Klindworth A."/>
            <person name="Klockow C."/>
            <person name="Richter M."/>
            <person name="Achstetter T."/>
            <person name="Glockner F.O."/>
            <person name="Harder J."/>
        </authorList>
    </citation>
    <scope>NUCLEOTIDE SEQUENCE [LARGE SCALE GENOMIC DNA]</scope>
    <source>
        <strain evidence="7 8">SM41</strain>
    </source>
</reference>
<keyword evidence="3 6" id="KW-0812">Transmembrane</keyword>
<evidence type="ECO:0000256" key="2">
    <source>
        <dbReference type="ARBA" id="ARBA00007524"/>
    </source>
</evidence>
<feature type="transmembrane region" description="Helical" evidence="6">
    <location>
        <begin position="107"/>
        <end position="125"/>
    </location>
</feature>
<comment type="subcellular location">
    <subcellularLocation>
        <location evidence="1">Membrane</location>
        <topology evidence="1">Multi-pass membrane protein</topology>
    </subcellularLocation>
</comment>
<keyword evidence="8" id="KW-1185">Reference proteome</keyword>
<dbReference type="GO" id="GO:0033013">
    <property type="term" value="P:tetrapyrrole metabolic process"/>
    <property type="evidence" value="ECO:0007669"/>
    <property type="project" value="UniProtKB-ARBA"/>
</dbReference>
<evidence type="ECO:0000256" key="1">
    <source>
        <dbReference type="ARBA" id="ARBA00004141"/>
    </source>
</evidence>
<dbReference type="InterPro" id="IPR038330">
    <property type="entry name" value="TspO/MBR-related_sf"/>
</dbReference>
<evidence type="ECO:0000256" key="6">
    <source>
        <dbReference type="SAM" id="Phobius"/>
    </source>
</evidence>
<evidence type="ECO:0000256" key="3">
    <source>
        <dbReference type="ARBA" id="ARBA00022692"/>
    </source>
</evidence>
<sequence length="158" mass="18131">MQNGDSDDISRNAARDAIVEQGKKMDSIGWREWYEALAKPAWTPEPSTIGLIWQILYPIILVTFGYVFVQTIRGRIPWKVAVPFAVNLVANIFFTPIQFGLRNLPLAAIDILVVWITIPVMMWLVWRHSRWIAIAQIPYLIWVSIATVLQLSITAWNL</sequence>
<dbReference type="PIRSF" id="PIRSF005859">
    <property type="entry name" value="PBR"/>
    <property type="match status" value="1"/>
</dbReference>
<name>M5U4Z2_9BACT</name>
<evidence type="ECO:0000313" key="8">
    <source>
        <dbReference type="Proteomes" id="UP000011885"/>
    </source>
</evidence>
<comment type="caution">
    <text evidence="7">The sequence shown here is derived from an EMBL/GenBank/DDBJ whole genome shotgun (WGS) entry which is preliminary data.</text>
</comment>
<evidence type="ECO:0000256" key="5">
    <source>
        <dbReference type="ARBA" id="ARBA00023136"/>
    </source>
</evidence>
<keyword evidence="5 6" id="KW-0472">Membrane</keyword>
<dbReference type="AlphaFoldDB" id="M5U4Z2"/>
<dbReference type="PATRIC" id="fig|1263870.3.peg.5988"/>